<dbReference type="InterPro" id="IPR017907">
    <property type="entry name" value="Znf_RING_CS"/>
</dbReference>
<evidence type="ECO:0000256" key="1">
    <source>
        <dbReference type="ARBA" id="ARBA00004123"/>
    </source>
</evidence>
<dbReference type="NCBIfam" id="TIGR00570">
    <property type="entry name" value="cdk7"/>
    <property type="match status" value="1"/>
</dbReference>
<protein>
    <recommendedName>
        <fullName evidence="14">tRNA [GM37] methyltransferase</fullName>
    </recommendedName>
</protein>
<dbReference type="SMART" id="SM00184">
    <property type="entry name" value="RING"/>
    <property type="match status" value="1"/>
</dbReference>
<evidence type="ECO:0000259" key="10">
    <source>
        <dbReference type="PROSITE" id="PS50089"/>
    </source>
</evidence>
<dbReference type="Proteomes" id="UP000663873">
    <property type="component" value="Unassembled WGS sequence"/>
</dbReference>
<evidence type="ECO:0000313" key="13">
    <source>
        <dbReference type="Proteomes" id="UP000663873"/>
    </source>
</evidence>
<feature type="domain" description="RING-type" evidence="10">
    <location>
        <begin position="5"/>
        <end position="49"/>
    </location>
</feature>
<dbReference type="GO" id="GO:0006400">
    <property type="term" value="P:tRNA modification"/>
    <property type="evidence" value="ECO:0007669"/>
    <property type="project" value="UniProtKB-ARBA"/>
</dbReference>
<dbReference type="InterPro" id="IPR029063">
    <property type="entry name" value="SAM-dependent_MTases_sf"/>
</dbReference>
<dbReference type="PROSITE" id="PS50089">
    <property type="entry name" value="ZF_RING_2"/>
    <property type="match status" value="1"/>
</dbReference>
<dbReference type="InterPro" id="IPR057657">
    <property type="entry name" value="MAT1_CAK-anch"/>
</dbReference>
<comment type="caution">
    <text evidence="12">The sequence shown here is derived from an EMBL/GenBank/DDBJ whole genome shotgun (WGS) entry which is preliminary data.</text>
</comment>
<dbReference type="InterPro" id="IPR001841">
    <property type="entry name" value="Znf_RING"/>
</dbReference>
<comment type="subcellular location">
    <subcellularLocation>
        <location evidence="1">Nucleus</location>
    </subcellularLocation>
</comment>
<evidence type="ECO:0000256" key="9">
    <source>
        <dbReference type="SAM" id="Coils"/>
    </source>
</evidence>
<dbReference type="GO" id="GO:0061575">
    <property type="term" value="F:cyclin-dependent protein serine/threonine kinase activator activity"/>
    <property type="evidence" value="ECO:0007669"/>
    <property type="project" value="InterPro"/>
</dbReference>
<keyword evidence="2" id="KW-0808">Transferase</keyword>
<dbReference type="PANTHER" id="PTHR12683:SF13">
    <property type="entry name" value="CDK-ACTIVATING KINASE ASSEMBLY FACTOR MAT1"/>
    <property type="match status" value="1"/>
</dbReference>
<evidence type="ECO:0000256" key="6">
    <source>
        <dbReference type="ARBA" id="ARBA00022833"/>
    </source>
</evidence>
<evidence type="ECO:0008006" key="14">
    <source>
        <dbReference type="Google" id="ProtNLM"/>
    </source>
</evidence>
<proteinExistence type="predicted"/>
<evidence type="ECO:0000256" key="2">
    <source>
        <dbReference type="ARBA" id="ARBA00022679"/>
    </source>
</evidence>
<keyword evidence="3" id="KW-0949">S-adenosyl-L-methionine</keyword>
<evidence type="ECO:0000259" key="11">
    <source>
        <dbReference type="PROSITE" id="PS51684"/>
    </source>
</evidence>
<keyword evidence="5 8" id="KW-0863">Zinc-finger</keyword>
<dbReference type="InterPro" id="IPR015877">
    <property type="entry name" value="MAT1_centre"/>
</dbReference>
<dbReference type="InterPro" id="IPR056743">
    <property type="entry name" value="TRM5-TYW2-like_MTfase"/>
</dbReference>
<dbReference type="SUPFAM" id="SSF53335">
    <property type="entry name" value="S-adenosyl-L-methionine-dependent methyltransferases"/>
    <property type="match status" value="1"/>
</dbReference>
<dbReference type="GO" id="GO:0005675">
    <property type="term" value="C:transcription factor TFIIH holo complex"/>
    <property type="evidence" value="ECO:0007669"/>
    <property type="project" value="InterPro"/>
</dbReference>
<gene>
    <name evidence="12" type="ORF">UJA718_LOCUS6816</name>
</gene>
<evidence type="ECO:0000256" key="4">
    <source>
        <dbReference type="ARBA" id="ARBA00022723"/>
    </source>
</evidence>
<evidence type="ECO:0000256" key="7">
    <source>
        <dbReference type="ARBA" id="ARBA00023242"/>
    </source>
</evidence>
<dbReference type="InterPro" id="IPR004575">
    <property type="entry name" value="MAT1/Tfb3"/>
</dbReference>
<name>A0A820BF68_9BILA</name>
<evidence type="ECO:0000256" key="5">
    <source>
        <dbReference type="ARBA" id="ARBA00022771"/>
    </source>
</evidence>
<dbReference type="AlphaFoldDB" id="A0A820BF68"/>
<keyword evidence="4" id="KW-0479">Metal-binding</keyword>
<keyword evidence="13" id="KW-1185">Reference proteome</keyword>
<dbReference type="Gene3D" id="3.30.40.10">
    <property type="entry name" value="Zinc/RING finger domain, C3HC4 (zinc finger)"/>
    <property type="match status" value="1"/>
</dbReference>
<dbReference type="SUPFAM" id="SSF57850">
    <property type="entry name" value="RING/U-box"/>
    <property type="match status" value="1"/>
</dbReference>
<dbReference type="GO" id="GO:0006289">
    <property type="term" value="P:nucleotide-excision repair"/>
    <property type="evidence" value="ECO:0007669"/>
    <property type="project" value="InterPro"/>
</dbReference>
<dbReference type="Gene3D" id="3.40.50.150">
    <property type="entry name" value="Vaccinia Virus protein VP39"/>
    <property type="match status" value="1"/>
</dbReference>
<dbReference type="GO" id="GO:0006357">
    <property type="term" value="P:regulation of transcription by RNA polymerase II"/>
    <property type="evidence" value="ECO:0007669"/>
    <property type="project" value="TreeGrafter"/>
</dbReference>
<dbReference type="Pfam" id="PF25811">
    <property type="entry name" value="CAK-anch_MAT1"/>
    <property type="match status" value="1"/>
</dbReference>
<dbReference type="InterPro" id="IPR013083">
    <property type="entry name" value="Znf_RING/FYVE/PHD"/>
</dbReference>
<reference evidence="12" key="1">
    <citation type="submission" date="2021-02" db="EMBL/GenBank/DDBJ databases">
        <authorList>
            <person name="Nowell W R."/>
        </authorList>
    </citation>
    <scope>NUCLEOTIDE SEQUENCE</scope>
</reference>
<dbReference type="PROSITE" id="PS51684">
    <property type="entry name" value="SAM_MT_TRM5_TYW2"/>
    <property type="match status" value="1"/>
</dbReference>
<dbReference type="Pfam" id="PF06391">
    <property type="entry name" value="MAT1"/>
    <property type="match status" value="1"/>
</dbReference>
<organism evidence="12 13">
    <name type="scientific">Rotaria socialis</name>
    <dbReference type="NCBI Taxonomy" id="392032"/>
    <lineage>
        <taxon>Eukaryota</taxon>
        <taxon>Metazoa</taxon>
        <taxon>Spiralia</taxon>
        <taxon>Gnathifera</taxon>
        <taxon>Rotifera</taxon>
        <taxon>Eurotatoria</taxon>
        <taxon>Bdelloidea</taxon>
        <taxon>Philodinida</taxon>
        <taxon>Philodinidae</taxon>
        <taxon>Rotaria</taxon>
    </lineage>
</organism>
<keyword evidence="7" id="KW-0539">Nucleus</keyword>
<dbReference type="PROSITE" id="PS00518">
    <property type="entry name" value="ZF_RING_1"/>
    <property type="match status" value="1"/>
</dbReference>
<dbReference type="PANTHER" id="PTHR12683">
    <property type="entry name" value="CDK-ACTIVATING KINASE ASSEMBLY FACTOR MAT1"/>
    <property type="match status" value="1"/>
</dbReference>
<evidence type="ECO:0000256" key="8">
    <source>
        <dbReference type="PROSITE-ProRule" id="PRU00175"/>
    </source>
</evidence>
<accession>A0A820BF68</accession>
<dbReference type="Pfam" id="PF02475">
    <property type="entry name" value="TRM5-TYW2_MTfase"/>
    <property type="match status" value="1"/>
</dbReference>
<dbReference type="GO" id="GO:0016740">
    <property type="term" value="F:transferase activity"/>
    <property type="evidence" value="ECO:0007669"/>
    <property type="project" value="UniProtKB-KW"/>
</dbReference>
<evidence type="ECO:0000313" key="12">
    <source>
        <dbReference type="EMBL" id="CAF4205496.1"/>
    </source>
</evidence>
<dbReference type="EMBL" id="CAJOBP010000656">
    <property type="protein sequence ID" value="CAF4205496.1"/>
    <property type="molecule type" value="Genomic_DNA"/>
</dbReference>
<evidence type="ECO:0000256" key="3">
    <source>
        <dbReference type="ARBA" id="ARBA00022691"/>
    </source>
</evidence>
<dbReference type="Pfam" id="PF17121">
    <property type="entry name" value="zf-C3HC4_5"/>
    <property type="match status" value="1"/>
</dbReference>
<feature type="coiled-coil region" evidence="9">
    <location>
        <begin position="114"/>
        <end position="188"/>
    </location>
</feature>
<keyword evidence="9" id="KW-0175">Coiled coil</keyword>
<dbReference type="GO" id="GO:0008270">
    <property type="term" value="F:zinc ion binding"/>
    <property type="evidence" value="ECO:0007669"/>
    <property type="project" value="UniProtKB-KW"/>
</dbReference>
<dbReference type="InterPro" id="IPR030382">
    <property type="entry name" value="MeTrfase_TRM5/TYW2"/>
</dbReference>
<feature type="domain" description="SAM-dependent methyltransferase TRM5/TYW2-type" evidence="11">
    <location>
        <begin position="187"/>
        <end position="499"/>
    </location>
</feature>
<keyword evidence="6" id="KW-0862">Zinc</keyword>
<sequence length="512" mass="60772">MDISCPQCQTTKYRNPKMKLMVSKCGHSLCENCVEFKFSKGVGYCPTCKTELKKSGFRYQIFEDAFVELEVDIRKRILKDFNRKEQDFDSLDAYNDYLELLETYIFNLTNKVDVEETERKIAEYKEANKDIINKNRGKLTNDEIFIEHLIEQERTAEEMRKKVYEQELQKEQEAKQRVKNDLMEALLQTDGNVDQVLRRGIEDLEKKRKEDVQPIMPNMINREEDILISLTSDQNQQRLFEYIPPVYEHQGPPVPEKNDLEQLGYLDHVRQERPVERAGGYTREYPFKCRESKVTFEFDFAKVYWNPRLSTEHERIIEFLRPNDLVFDVCAGVGPFVVPASKFGCLVYANDINPECFKWMNVNFKRNQPKNALREYHLFNLDGREFLRTIALPQIEHYQKQGQLNRNIVILMNLPGLAITFLDVISEWLSINIEEKQQWKLPIHIYCYTFSRGEDRVEDVRTRLNLILPNVDNDQVSYRFVRQVAPNKDMMCVHIRLYDKKVEDDKRQNCSE</sequence>